<dbReference type="KEGG" id="aaco:K1I37_05950"/>
<dbReference type="InterPro" id="IPR002669">
    <property type="entry name" value="UreD"/>
</dbReference>
<dbReference type="GO" id="GO:0016151">
    <property type="term" value="F:nickel cation binding"/>
    <property type="evidence" value="ECO:0007669"/>
    <property type="project" value="UniProtKB-UniRule"/>
</dbReference>
<evidence type="ECO:0000256" key="2">
    <source>
        <dbReference type="ARBA" id="ARBA00023186"/>
    </source>
</evidence>
<keyword evidence="5" id="KW-1185">Reference proteome</keyword>
<sequence length="285" mass="31037">MNTTRCSSVPDETGITGRVEVEFCRRGERTIVERQQFLGLLRMSRPVYRREGTCPEVQLIHLGPGAMDGDDYEQRLTLGSGAMAVVGFQSYAKVLPGAVGATQRTSITLGSESYLTMRPNVVIPYSHCTYTSVTDIYAEDGARAIVADVLTAESTQAAELDCNLVSLTTRLFRPNGFVLRDCIQVGRHSLSRGHIWSSEFPVLGSVILVGAGRHVENALHQVVESIDPAKAQVGVSYLVGAGVVIRIMAGRVQFVEQVIERVSHILEADAQRQSFEVEQAGVVSE</sequence>
<dbReference type="EMBL" id="CP080467">
    <property type="protein sequence ID" value="UNO50032.1"/>
    <property type="molecule type" value="Genomic_DNA"/>
</dbReference>
<comment type="similarity">
    <text evidence="1 3">Belongs to the UreD family.</text>
</comment>
<dbReference type="AlphaFoldDB" id="A0A9E7D0P8"/>
<comment type="subunit">
    <text evidence="3">UreD, UreF and UreG form a complex that acts as a GTP-hydrolysis-dependent molecular chaperone, activating the urease apoprotein by helping to assemble the nickel containing metallocenter of UreC. The UreE protein probably delivers the nickel.</text>
</comment>
<comment type="function">
    <text evidence="3">Required for maturation of urease via the functional incorporation of the urease nickel metallocenter.</text>
</comment>
<organism evidence="4 5">
    <name type="scientific">Alicyclobacillus acidoterrestris (strain ATCC 49025 / DSM 3922 / CIP 106132 / NCIMB 13137 / GD3B)</name>
    <dbReference type="NCBI Taxonomy" id="1356854"/>
    <lineage>
        <taxon>Bacteria</taxon>
        <taxon>Bacillati</taxon>
        <taxon>Bacillota</taxon>
        <taxon>Bacilli</taxon>
        <taxon>Bacillales</taxon>
        <taxon>Alicyclobacillaceae</taxon>
        <taxon>Alicyclobacillus</taxon>
    </lineage>
</organism>
<accession>A0A9E7D0P8</accession>
<dbReference type="OrthoDB" id="5328682at2"/>
<dbReference type="Proteomes" id="UP000829401">
    <property type="component" value="Chromosome"/>
</dbReference>
<dbReference type="PANTHER" id="PTHR33643:SF1">
    <property type="entry name" value="UREASE ACCESSORY PROTEIN D"/>
    <property type="match status" value="1"/>
</dbReference>
<keyword evidence="3" id="KW-0963">Cytoplasm</keyword>
<keyword evidence="2 3" id="KW-0143">Chaperone</keyword>
<dbReference type="RefSeq" id="WP_152498740.1">
    <property type="nucleotide sequence ID" value="NZ_AURB01000093.1"/>
</dbReference>
<evidence type="ECO:0000256" key="3">
    <source>
        <dbReference type="HAMAP-Rule" id="MF_01384"/>
    </source>
</evidence>
<protein>
    <recommendedName>
        <fullName evidence="3">Urease accessory protein UreD</fullName>
    </recommendedName>
</protein>
<reference evidence="5" key="1">
    <citation type="journal article" date="2022" name="G3 (Bethesda)">
        <title>Unveiling the complete genome sequence of Alicyclobacillus acidoterrestris DSM 3922T, a taint-producing strain.</title>
        <authorList>
            <person name="Leonardo I.C."/>
            <person name="Barreto Crespo M.T."/>
            <person name="Gaspar F.B."/>
        </authorList>
    </citation>
    <scope>NUCLEOTIDE SEQUENCE [LARGE SCALE GENOMIC DNA]</scope>
    <source>
        <strain evidence="5">DSM 3922</strain>
    </source>
</reference>
<evidence type="ECO:0000313" key="4">
    <source>
        <dbReference type="EMBL" id="UNO50032.1"/>
    </source>
</evidence>
<comment type="subcellular location">
    <subcellularLocation>
        <location evidence="3">Cytoplasm</location>
    </subcellularLocation>
</comment>
<keyword evidence="3" id="KW-0996">Nickel insertion</keyword>
<evidence type="ECO:0000313" key="5">
    <source>
        <dbReference type="Proteomes" id="UP000829401"/>
    </source>
</evidence>
<dbReference type="HAMAP" id="MF_01384">
    <property type="entry name" value="UreD"/>
    <property type="match status" value="1"/>
</dbReference>
<evidence type="ECO:0000256" key="1">
    <source>
        <dbReference type="ARBA" id="ARBA00007177"/>
    </source>
</evidence>
<name>A0A9E7D0P8_ALIAG</name>
<dbReference type="Pfam" id="PF01774">
    <property type="entry name" value="UreD"/>
    <property type="match status" value="1"/>
</dbReference>
<dbReference type="PANTHER" id="PTHR33643">
    <property type="entry name" value="UREASE ACCESSORY PROTEIN D"/>
    <property type="match status" value="1"/>
</dbReference>
<gene>
    <name evidence="3" type="primary">ureD</name>
    <name evidence="4" type="ORF">K1I37_05950</name>
</gene>
<dbReference type="GO" id="GO:0005737">
    <property type="term" value="C:cytoplasm"/>
    <property type="evidence" value="ECO:0007669"/>
    <property type="project" value="UniProtKB-SubCell"/>
</dbReference>
<proteinExistence type="inferred from homology"/>